<keyword evidence="3" id="KW-1185">Reference proteome</keyword>
<sequence length="408" mass="42990">MEGQDPPDHVRSEDKGKGKEKEKRGDKTDDEADKNITTANAASSSTNDAESSVFTRIARSAAGLGRAIVAGPPDGRDLAAVISTDKGGSSSARLFTQTPAAQEQEHLPEHRSPAQALGPTPYSNNNNNHVSAGFTRGHTHQHIAEQEAAFAQFLDDTVPVEFPVGKDDVTTHGPFDAAGLASRHAAATTTTTTTTSRRQEPPLSAVATQEQRDGQAVVDHLLATADSFEPEPNYVQEMELAEDELAGLRRVLFGAGGRGEAPGFEPPVGVSATNSTASGSVPEWGNVLNFVPDFARWPPPATTSAAGLATASRESSSRAILGVDPSAAATRLWLDQWHNVLTHYDDVVWGGLAPLVAKARAEVDQLRAAAAQAPGERAPTNAHATPTPSTARALDRLRQILGHLRAAD</sequence>
<dbReference type="OrthoDB" id="5337545at2759"/>
<name>A0A162MQU8_9HYPO</name>
<dbReference type="EMBL" id="AZHD01000003">
    <property type="protein sequence ID" value="OAA65420.1"/>
    <property type="molecule type" value="Genomic_DNA"/>
</dbReference>
<evidence type="ECO:0000313" key="3">
    <source>
        <dbReference type="Proteomes" id="UP000076874"/>
    </source>
</evidence>
<feature type="region of interest" description="Disordered" evidence="1">
    <location>
        <begin position="180"/>
        <end position="212"/>
    </location>
</feature>
<evidence type="ECO:0000313" key="2">
    <source>
        <dbReference type="EMBL" id="OAA65420.1"/>
    </source>
</evidence>
<comment type="caution">
    <text evidence="2">The sequence shown here is derived from an EMBL/GenBank/DDBJ whole genome shotgun (WGS) entry which is preliminary data.</text>
</comment>
<organism evidence="2 3">
    <name type="scientific">Niveomyces insectorum RCEF 264</name>
    <dbReference type="NCBI Taxonomy" id="1081102"/>
    <lineage>
        <taxon>Eukaryota</taxon>
        <taxon>Fungi</taxon>
        <taxon>Dikarya</taxon>
        <taxon>Ascomycota</taxon>
        <taxon>Pezizomycotina</taxon>
        <taxon>Sordariomycetes</taxon>
        <taxon>Hypocreomycetidae</taxon>
        <taxon>Hypocreales</taxon>
        <taxon>Cordycipitaceae</taxon>
        <taxon>Niveomyces</taxon>
    </lineage>
</organism>
<reference evidence="2 3" key="1">
    <citation type="journal article" date="2016" name="Genome Biol. Evol.">
        <title>Divergent and convergent evolution of fungal pathogenicity.</title>
        <authorList>
            <person name="Shang Y."/>
            <person name="Xiao G."/>
            <person name="Zheng P."/>
            <person name="Cen K."/>
            <person name="Zhan S."/>
            <person name="Wang C."/>
        </authorList>
    </citation>
    <scope>NUCLEOTIDE SEQUENCE [LARGE SCALE GENOMIC DNA]</scope>
    <source>
        <strain evidence="2 3">RCEF 264</strain>
    </source>
</reference>
<feature type="region of interest" description="Disordered" evidence="1">
    <location>
        <begin position="368"/>
        <end position="388"/>
    </location>
</feature>
<dbReference type="Proteomes" id="UP000076874">
    <property type="component" value="Unassembled WGS sequence"/>
</dbReference>
<dbReference type="AlphaFoldDB" id="A0A162MQU8"/>
<feature type="compositionally biased region" description="Basic and acidic residues" evidence="1">
    <location>
        <begin position="1"/>
        <end position="27"/>
    </location>
</feature>
<protein>
    <submittedName>
        <fullName evidence="2">Uncharacterized protein</fullName>
    </submittedName>
</protein>
<feature type="compositionally biased region" description="Low complexity" evidence="1">
    <location>
        <begin position="185"/>
        <end position="195"/>
    </location>
</feature>
<proteinExistence type="predicted"/>
<feature type="region of interest" description="Disordered" evidence="1">
    <location>
        <begin position="1"/>
        <end position="52"/>
    </location>
</feature>
<accession>A0A162MQU8</accession>
<dbReference type="STRING" id="1081102.A0A162MQU8"/>
<evidence type="ECO:0000256" key="1">
    <source>
        <dbReference type="SAM" id="MobiDB-lite"/>
    </source>
</evidence>
<feature type="compositionally biased region" description="Low complexity" evidence="1">
    <location>
        <begin position="368"/>
        <end position="379"/>
    </location>
</feature>
<gene>
    <name evidence="2" type="ORF">SPI_02207</name>
</gene>
<feature type="compositionally biased region" description="Low complexity" evidence="1">
    <location>
        <begin position="35"/>
        <end position="47"/>
    </location>
</feature>